<evidence type="ECO:0000256" key="2">
    <source>
        <dbReference type="ARBA" id="ARBA00008779"/>
    </source>
</evidence>
<dbReference type="InterPro" id="IPR000917">
    <property type="entry name" value="Sulfatase_N"/>
</dbReference>
<feature type="chain" id="PRO_5002694447" evidence="7">
    <location>
        <begin position="24"/>
        <end position="713"/>
    </location>
</feature>
<dbReference type="Pfam" id="PF05345">
    <property type="entry name" value="He_PIG"/>
    <property type="match status" value="1"/>
</dbReference>
<keyword evidence="4 7" id="KW-0732">Signal</keyword>
<dbReference type="PROSITE" id="PS00523">
    <property type="entry name" value="SULFATASE_1"/>
    <property type="match status" value="1"/>
</dbReference>
<keyword evidence="6" id="KW-0106">Calcium</keyword>
<evidence type="ECO:0000256" key="7">
    <source>
        <dbReference type="SAM" id="SignalP"/>
    </source>
</evidence>
<keyword evidence="5" id="KW-0378">Hydrolase</keyword>
<keyword evidence="10" id="KW-1185">Reference proteome</keyword>
<feature type="domain" description="Sulfatase N-terminal" evidence="8">
    <location>
        <begin position="27"/>
        <end position="392"/>
    </location>
</feature>
<comment type="similarity">
    <text evidence="2">Belongs to the sulfatase family.</text>
</comment>
<name>A6DJM0_9BACT</name>
<evidence type="ECO:0000256" key="5">
    <source>
        <dbReference type="ARBA" id="ARBA00022801"/>
    </source>
</evidence>
<dbReference type="GO" id="GO:0016020">
    <property type="term" value="C:membrane"/>
    <property type="evidence" value="ECO:0007669"/>
    <property type="project" value="InterPro"/>
</dbReference>
<evidence type="ECO:0000256" key="6">
    <source>
        <dbReference type="ARBA" id="ARBA00022837"/>
    </source>
</evidence>
<evidence type="ECO:0000256" key="4">
    <source>
        <dbReference type="ARBA" id="ARBA00022729"/>
    </source>
</evidence>
<dbReference type="Pfam" id="PF00884">
    <property type="entry name" value="Sulfatase"/>
    <property type="match status" value="1"/>
</dbReference>
<sequence length="713" mass="77910">MNVKINKIVRALIAFLAVNSINAQTKKNILFIAVDDLKPILACYGDSTVLTPNIDRLAAQGTVFMNNHSQFAVCGPSRASLMTGLMPEETGVTSFIKMRSNKNAQLKDLITLPQHFKNNGYETAATGKLNDNRCVGSVNADGTVNDDGNDVDDPASWSIPYVKAGPGHQGPTAIKQGTSNTVMKKATESIDDVDSAFPDGKVLEEALVLLNDLATNDKSFFLGVGFKKPHLPFVAPKKYWDLYNRDDFSPANHQGAILNDSGYVMNSVEELRNKYYFQTDASGLAIPLTSETFSHEEQKELIHGYYACVSHVDALIGVLLDELENLKLSDNTIIVLWGDHGFHLGDHNRWGKHTVLEQSTRSPLIISAPAYPGGQTTQSPTTFLDLYPTLCAMNGLAQPQQPLNSTQVTGRPLRGKSLIPILNDPTALVQIGAVSTIYPKNGAIGYAYRTEDYRYIEWIKDGEVVAQDLYDYLHDPDETQNIAQDNSYELAQTMHILSEIMRSESECNGCEVLKASNPIPAPQQNDAPVWTKSTINRTADANTDFTVFLNWAASDPNQDALLYSIVSGPSWLTMANSSLGKLNGTPSIEHIGDNTFVIAVSDSYNAPVNVSLIITVDGINLPPQWTKQSYTKIATQNTQFSSFMNWAASDSDSNTLSYSIVSGPSWLSLVNNSNCKLTGTPSSDNLGDNKFVIAVSDGFNPAQEMNLNIKVND</sequence>
<dbReference type="GO" id="GO:0004423">
    <property type="term" value="F:iduronate-2-sulfatase activity"/>
    <property type="evidence" value="ECO:0007669"/>
    <property type="project" value="InterPro"/>
</dbReference>
<organism evidence="9 10">
    <name type="scientific">Lentisphaera araneosa HTCC2155</name>
    <dbReference type="NCBI Taxonomy" id="313628"/>
    <lineage>
        <taxon>Bacteria</taxon>
        <taxon>Pseudomonadati</taxon>
        <taxon>Lentisphaerota</taxon>
        <taxon>Lentisphaeria</taxon>
        <taxon>Lentisphaerales</taxon>
        <taxon>Lentisphaeraceae</taxon>
        <taxon>Lentisphaera</taxon>
    </lineage>
</organism>
<dbReference type="InterPro" id="IPR035874">
    <property type="entry name" value="IDS"/>
</dbReference>
<comment type="caution">
    <text evidence="9">The sequence shown here is derived from an EMBL/GenBank/DDBJ whole genome shotgun (WGS) entry which is preliminary data.</text>
</comment>
<dbReference type="OrthoDB" id="5901192at2"/>
<evidence type="ECO:0000313" key="10">
    <source>
        <dbReference type="Proteomes" id="UP000004947"/>
    </source>
</evidence>
<evidence type="ECO:0000256" key="3">
    <source>
        <dbReference type="ARBA" id="ARBA00022723"/>
    </source>
</evidence>
<keyword evidence="3" id="KW-0479">Metal-binding</keyword>
<dbReference type="EMBL" id="ABCK01000006">
    <property type="protein sequence ID" value="EDM28094.1"/>
    <property type="molecule type" value="Genomic_DNA"/>
</dbReference>
<proteinExistence type="inferred from homology"/>
<dbReference type="AlphaFoldDB" id="A6DJM0"/>
<feature type="signal peptide" evidence="7">
    <location>
        <begin position="1"/>
        <end position="23"/>
    </location>
</feature>
<dbReference type="InterPro" id="IPR013783">
    <property type="entry name" value="Ig-like_fold"/>
</dbReference>
<evidence type="ECO:0000313" key="9">
    <source>
        <dbReference type="EMBL" id="EDM28094.1"/>
    </source>
</evidence>
<dbReference type="PANTHER" id="PTHR45953:SF1">
    <property type="entry name" value="IDURONATE 2-SULFATASE"/>
    <property type="match status" value="1"/>
</dbReference>
<dbReference type="PANTHER" id="PTHR45953">
    <property type="entry name" value="IDURONATE 2-SULFATASE"/>
    <property type="match status" value="1"/>
</dbReference>
<dbReference type="SUPFAM" id="SSF49313">
    <property type="entry name" value="Cadherin-like"/>
    <property type="match status" value="2"/>
</dbReference>
<evidence type="ECO:0000259" key="8">
    <source>
        <dbReference type="Pfam" id="PF00884"/>
    </source>
</evidence>
<dbReference type="Proteomes" id="UP000004947">
    <property type="component" value="Unassembled WGS sequence"/>
</dbReference>
<reference evidence="9 10" key="1">
    <citation type="journal article" date="2010" name="J. Bacteriol.">
        <title>Genome sequence of Lentisphaera araneosa HTCC2155T, the type species of the order Lentisphaerales in the phylum Lentisphaerae.</title>
        <authorList>
            <person name="Thrash J.C."/>
            <person name="Cho J.C."/>
            <person name="Vergin K.L."/>
            <person name="Morris R.M."/>
            <person name="Giovannoni S.J."/>
        </authorList>
    </citation>
    <scope>NUCLEOTIDE SEQUENCE [LARGE SCALE GENOMIC DNA]</scope>
    <source>
        <strain evidence="9 10">HTCC2155</strain>
    </source>
</reference>
<dbReference type="GO" id="GO:0005509">
    <property type="term" value="F:calcium ion binding"/>
    <property type="evidence" value="ECO:0007669"/>
    <property type="project" value="InterPro"/>
</dbReference>
<dbReference type="eggNOG" id="COG1749">
    <property type="taxonomic scope" value="Bacteria"/>
</dbReference>
<comment type="cofactor">
    <cofactor evidence="1">
        <name>Ca(2+)</name>
        <dbReference type="ChEBI" id="CHEBI:29108"/>
    </cofactor>
</comment>
<dbReference type="Pfam" id="PF17963">
    <property type="entry name" value="Big_9"/>
    <property type="match status" value="1"/>
</dbReference>
<dbReference type="Gene3D" id="3.40.720.10">
    <property type="entry name" value="Alkaline Phosphatase, subunit A"/>
    <property type="match status" value="1"/>
</dbReference>
<dbReference type="InterPro" id="IPR024607">
    <property type="entry name" value="Sulfatase_CS"/>
</dbReference>
<protein>
    <submittedName>
        <fullName evidence="9">Sulfatase family protein</fullName>
    </submittedName>
</protein>
<gene>
    <name evidence="9" type="ORF">LNTAR_12096</name>
</gene>
<accession>A6DJM0</accession>
<dbReference type="GO" id="GO:0005737">
    <property type="term" value="C:cytoplasm"/>
    <property type="evidence" value="ECO:0007669"/>
    <property type="project" value="TreeGrafter"/>
</dbReference>
<dbReference type="RefSeq" id="WP_007278088.1">
    <property type="nucleotide sequence ID" value="NZ_ABCK01000006.1"/>
</dbReference>
<dbReference type="SUPFAM" id="SSF53649">
    <property type="entry name" value="Alkaline phosphatase-like"/>
    <property type="match status" value="1"/>
</dbReference>
<dbReference type="Gene3D" id="2.60.40.10">
    <property type="entry name" value="Immunoglobulins"/>
    <property type="match status" value="2"/>
</dbReference>
<dbReference type="InterPro" id="IPR017850">
    <property type="entry name" value="Alkaline_phosphatase_core_sf"/>
</dbReference>
<dbReference type="InterPro" id="IPR015919">
    <property type="entry name" value="Cadherin-like_sf"/>
</dbReference>
<evidence type="ECO:0000256" key="1">
    <source>
        <dbReference type="ARBA" id="ARBA00001913"/>
    </source>
</evidence>
<dbReference type="CDD" id="cd16030">
    <property type="entry name" value="iduronate-2-sulfatase"/>
    <property type="match status" value="1"/>
</dbReference>
<dbReference type="eggNOG" id="COG3119">
    <property type="taxonomic scope" value="Bacteria"/>
</dbReference>